<evidence type="ECO:0000256" key="1">
    <source>
        <dbReference type="PIRSR" id="PIRSR605493-1"/>
    </source>
</evidence>
<dbReference type="PANTHER" id="PTHR33254:SF16">
    <property type="entry name" value="BLR3842 PROTEIN"/>
    <property type="match status" value="1"/>
</dbReference>
<feature type="binding site" evidence="1">
    <location>
        <position position="116"/>
    </location>
    <ligand>
        <name>Mg(2+)</name>
        <dbReference type="ChEBI" id="CHEBI:18420"/>
    </ligand>
</feature>
<dbReference type="EMBL" id="SOJT01000055">
    <property type="protein sequence ID" value="TET29973.1"/>
    <property type="molecule type" value="Genomic_DNA"/>
</dbReference>
<dbReference type="InterPro" id="IPR036704">
    <property type="entry name" value="RraA/RraA-like_sf"/>
</dbReference>
<comment type="cofactor">
    <cofactor evidence="1">
        <name>Mg(2+)</name>
        <dbReference type="ChEBI" id="CHEBI:18420"/>
    </cofactor>
</comment>
<feature type="binding site" evidence="1">
    <location>
        <position position="115"/>
    </location>
    <ligand>
        <name>substrate</name>
    </ligand>
</feature>
<comment type="caution">
    <text evidence="2">The sequence shown here is derived from an EMBL/GenBank/DDBJ whole genome shotgun (WGS) entry which is preliminary data.</text>
</comment>
<dbReference type="PANTHER" id="PTHR33254">
    <property type="entry name" value="4-HYDROXY-4-METHYL-2-OXOGLUTARATE ALDOLASE 3-RELATED"/>
    <property type="match status" value="1"/>
</dbReference>
<keyword evidence="1" id="KW-0479">Metal-binding</keyword>
<dbReference type="NCBIfam" id="NF006731">
    <property type="entry name" value="PRK09262.1"/>
    <property type="match status" value="1"/>
</dbReference>
<gene>
    <name evidence="2" type="ORF">E3J68_01130</name>
</gene>
<sequence>MAHVVRKVERPGKEVLAQFREIAPATAHEVLGKTGAMMSDIKPIYNGMKVCGPAITIRCHPGDNLMLHKAVAIAEPGDVLVACVGCTEAGYWGEILTVAAQARGIGGLVLDGSVRDGVAIKKRGFPVFSRGLCMKGTVKETIEFINHPISCGDVLVNPGDIILGDDDGVAIIPKERAEEILKKSQEREKKEEEMMRELVAGKLTLELLGLDKVLEAKGLQEE</sequence>
<organism evidence="2 3">
    <name type="scientific">Aerophobetes bacterium</name>
    <dbReference type="NCBI Taxonomy" id="2030807"/>
    <lineage>
        <taxon>Bacteria</taxon>
        <taxon>Candidatus Aerophobota</taxon>
    </lineage>
</organism>
<accession>A0A523TI22</accession>
<dbReference type="Pfam" id="PF03737">
    <property type="entry name" value="RraA-like"/>
    <property type="match status" value="1"/>
</dbReference>
<proteinExistence type="predicted"/>
<feature type="binding site" evidence="1">
    <location>
        <begin position="93"/>
        <end position="96"/>
    </location>
    <ligand>
        <name>substrate</name>
    </ligand>
</feature>
<dbReference type="AlphaFoldDB" id="A0A523TI22"/>
<evidence type="ECO:0000313" key="3">
    <source>
        <dbReference type="Proteomes" id="UP000316517"/>
    </source>
</evidence>
<reference evidence="2 3" key="1">
    <citation type="submission" date="2019-03" db="EMBL/GenBank/DDBJ databases">
        <title>Metabolic potential of uncultured bacteria and archaea associated with petroleum seepage in deep-sea sediments.</title>
        <authorList>
            <person name="Dong X."/>
            <person name="Hubert C."/>
        </authorList>
    </citation>
    <scope>NUCLEOTIDE SEQUENCE [LARGE SCALE GENOMIC DNA]</scope>
    <source>
        <strain evidence="2">E44_bin3</strain>
    </source>
</reference>
<name>A0A523TI22_UNCAE</name>
<dbReference type="CDD" id="cd16841">
    <property type="entry name" value="RraA_family"/>
    <property type="match status" value="1"/>
</dbReference>
<dbReference type="SUPFAM" id="SSF89562">
    <property type="entry name" value="RraA-like"/>
    <property type="match status" value="1"/>
</dbReference>
<dbReference type="Gene3D" id="3.50.30.40">
    <property type="entry name" value="Ribonuclease E inhibitor RraA/RraA-like"/>
    <property type="match status" value="1"/>
</dbReference>
<dbReference type="Proteomes" id="UP000316517">
    <property type="component" value="Unassembled WGS sequence"/>
</dbReference>
<protein>
    <submittedName>
        <fullName evidence="2">4-carboxy-4-hydroxy-2-oxoadipate aldolase/oxaloacetate decarboxylase</fullName>
    </submittedName>
</protein>
<keyword evidence="1" id="KW-0460">Magnesium</keyword>
<dbReference type="GO" id="GO:0046872">
    <property type="term" value="F:metal ion binding"/>
    <property type="evidence" value="ECO:0007669"/>
    <property type="project" value="UniProtKB-KW"/>
</dbReference>
<evidence type="ECO:0000313" key="2">
    <source>
        <dbReference type="EMBL" id="TET29973.1"/>
    </source>
</evidence>
<dbReference type="InterPro" id="IPR005493">
    <property type="entry name" value="RraA/RraA-like"/>
</dbReference>